<reference evidence="2 3" key="1">
    <citation type="submission" date="2020-10" db="EMBL/GenBank/DDBJ databases">
        <title>Complete genome sequence of Paludibaculum fermentans P105T, a facultatively anaerobic acidobacterium capable of dissimilatory Fe(III) reduction.</title>
        <authorList>
            <person name="Dedysh S.N."/>
            <person name="Beletsky A.V."/>
            <person name="Kulichevskaya I.S."/>
            <person name="Mardanov A.V."/>
            <person name="Ravin N.V."/>
        </authorList>
    </citation>
    <scope>NUCLEOTIDE SEQUENCE [LARGE SCALE GENOMIC DNA]</scope>
    <source>
        <strain evidence="2 3">P105</strain>
    </source>
</reference>
<dbReference type="Gene3D" id="1.10.287.470">
    <property type="entry name" value="Helix hairpin bin"/>
    <property type="match status" value="1"/>
</dbReference>
<protein>
    <submittedName>
        <fullName evidence="2">HlyD family efflux transporter periplasmic adaptor subunit</fullName>
    </submittedName>
</protein>
<sequence length="434" mass="47260">MNSLAAMELVATPRIVRTLAAILVVMFLLTAVALVFTPWQQSVSGLGQVSAFSPLERTQVLSAPVEGRVLRWHVGEGSRVKKGAVIVELADNDTQMLDRIRNERSAVDDRRGNAEGRVSAHLLRIGRLEESRTSAISAAQNRVTMAEERIGQARQALTVAQERVTAARLNLDRHGGLLKSGLASQRSLELARQESATAEAEVRRAEAALSAAQSEKRALDDDLRKVRADGDAAIEAERASMQLARGEVANIRAELQRIDVRVARQQTQTLVAPRDGTVLRLLAQPESLVFKAGEPLAQFVPDVEEPTVELWLSGVDLPLVQPGDAVRLQFNGWPAIQFVGWPSVAVGTFGGRVRLVDATGNKEGKFRILVSPDSADEPWPSANYLRQGVQAKGWVLLRQVPLGWELWRRLNGFPPVIAENEPGAGAPGAKEKKP</sequence>
<dbReference type="AlphaFoldDB" id="A0A7S7NVP5"/>
<dbReference type="PANTHER" id="PTHR30386">
    <property type="entry name" value="MEMBRANE FUSION SUBUNIT OF EMRAB-TOLC MULTIDRUG EFFLUX PUMP"/>
    <property type="match status" value="1"/>
</dbReference>
<keyword evidence="1" id="KW-0175">Coiled coil</keyword>
<evidence type="ECO:0000313" key="3">
    <source>
        <dbReference type="Proteomes" id="UP000593892"/>
    </source>
</evidence>
<gene>
    <name evidence="2" type="ORF">IRI77_11800</name>
</gene>
<feature type="coiled-coil region" evidence="1">
    <location>
        <begin position="188"/>
        <end position="229"/>
    </location>
</feature>
<name>A0A7S7NVP5_PALFE</name>
<dbReference type="RefSeq" id="WP_194452256.1">
    <property type="nucleotide sequence ID" value="NZ_CP063849.1"/>
</dbReference>
<dbReference type="KEGG" id="pfer:IRI77_11800"/>
<evidence type="ECO:0000256" key="1">
    <source>
        <dbReference type="SAM" id="Coils"/>
    </source>
</evidence>
<keyword evidence="3" id="KW-1185">Reference proteome</keyword>
<evidence type="ECO:0000313" key="2">
    <source>
        <dbReference type="EMBL" id="QOY90596.1"/>
    </source>
</evidence>
<organism evidence="2 3">
    <name type="scientific">Paludibaculum fermentans</name>
    <dbReference type="NCBI Taxonomy" id="1473598"/>
    <lineage>
        <taxon>Bacteria</taxon>
        <taxon>Pseudomonadati</taxon>
        <taxon>Acidobacteriota</taxon>
        <taxon>Terriglobia</taxon>
        <taxon>Bryobacterales</taxon>
        <taxon>Bryobacteraceae</taxon>
        <taxon>Paludibaculum</taxon>
    </lineage>
</organism>
<dbReference type="Proteomes" id="UP000593892">
    <property type="component" value="Chromosome"/>
</dbReference>
<accession>A0A7S7NVP5</accession>
<feature type="coiled-coil region" evidence="1">
    <location>
        <begin position="136"/>
        <end position="163"/>
    </location>
</feature>
<dbReference type="Gene3D" id="2.40.50.100">
    <property type="match status" value="1"/>
</dbReference>
<proteinExistence type="predicted"/>
<dbReference type="InterPro" id="IPR050739">
    <property type="entry name" value="MFP"/>
</dbReference>
<dbReference type="PANTHER" id="PTHR30386:SF18">
    <property type="entry name" value="INNER MEMBRANE PROTEIN YIAV-RELATED"/>
    <property type="match status" value="1"/>
</dbReference>
<dbReference type="EMBL" id="CP063849">
    <property type="protein sequence ID" value="QOY90596.1"/>
    <property type="molecule type" value="Genomic_DNA"/>
</dbReference>